<protein>
    <submittedName>
        <fullName evidence="1">Uncharacterized protein</fullName>
    </submittedName>
</protein>
<keyword evidence="2" id="KW-1185">Reference proteome</keyword>
<gene>
    <name evidence="1" type="ORF">DMAD_07551</name>
</gene>
<name>A0AAU9FW99_DROMD</name>
<accession>A0AAU9FW99</accession>
<proteinExistence type="predicted"/>
<dbReference type="EMBL" id="AP029265">
    <property type="protein sequence ID" value="BFF99721.1"/>
    <property type="molecule type" value="Genomic_DNA"/>
</dbReference>
<reference evidence="1 2" key="1">
    <citation type="submission" date="2024-02" db="EMBL/GenBank/DDBJ databases">
        <title>A chromosome-level genome assembly of Drosophila madeirensis, a fruit fly species endemic to Madeira island.</title>
        <authorList>
            <person name="Tomihara K."/>
            <person name="Llopart A."/>
            <person name="Yamamoto D."/>
        </authorList>
    </citation>
    <scope>NUCLEOTIDE SEQUENCE [LARGE SCALE GENOMIC DNA]</scope>
    <source>
        <strain evidence="1 2">RF1</strain>
    </source>
</reference>
<sequence>MEKMNEGRVASRSCWMLPSALLTLRMLGQLEEKEQKDAEELYENCTRSWRDQFKNPNMANYAIGMEFMSQCRRSPVSSGRSFSLYSDNGNSSIETPRLFQSYLSDPLAISDVEKHSALITGKSLSRRCRI</sequence>
<dbReference type="Proteomes" id="UP001500889">
    <property type="component" value="Chromosome J"/>
</dbReference>
<evidence type="ECO:0000313" key="2">
    <source>
        <dbReference type="Proteomes" id="UP001500889"/>
    </source>
</evidence>
<dbReference type="AlphaFoldDB" id="A0AAU9FW99"/>
<organism evidence="1 2">
    <name type="scientific">Drosophila madeirensis</name>
    <name type="common">Fruit fly</name>
    <dbReference type="NCBI Taxonomy" id="30013"/>
    <lineage>
        <taxon>Eukaryota</taxon>
        <taxon>Metazoa</taxon>
        <taxon>Ecdysozoa</taxon>
        <taxon>Arthropoda</taxon>
        <taxon>Hexapoda</taxon>
        <taxon>Insecta</taxon>
        <taxon>Pterygota</taxon>
        <taxon>Neoptera</taxon>
        <taxon>Endopterygota</taxon>
        <taxon>Diptera</taxon>
        <taxon>Brachycera</taxon>
        <taxon>Muscomorpha</taxon>
        <taxon>Ephydroidea</taxon>
        <taxon>Drosophilidae</taxon>
        <taxon>Drosophila</taxon>
        <taxon>Sophophora</taxon>
    </lineage>
</organism>
<evidence type="ECO:0000313" key="1">
    <source>
        <dbReference type="EMBL" id="BFF99721.1"/>
    </source>
</evidence>